<evidence type="ECO:0000313" key="1">
    <source>
        <dbReference type="EMBL" id="AND28436.1"/>
    </source>
</evidence>
<sequence>MADKRYTGEEKEKSHLLSNIAKTGSLIGGGVMAYRNRAMIGKAMSDLSSNAAVTGSRVLSKDGHAYSALSDAKVFMKGISDALGDNPSVIRTLRGGFDSNIQEKMHKNFEASVRNNIKKRQMLTNRPGQNNTEFVSRYYKEFHKRNMGGLNKFEYAATQSFRQNKILENLRKQSSIKNNGGDKILNALTHYHNQNKGIFNSPADHVDDFIKQLENGKYSHKVKFQDDTQRNVFQKQMLQTLEQYKDTKKVFEGNKGSILSQAKAMETASSYGFIQDALKQTDVLSTQFKKKGFNHTTLKDAEKFDVATKRKYGLIVDDIDEKGNEKSIDVTKELRKFLDNNKHNEDLNALLGKKGISFNFEDMILDKNLYTHAKTGEMIDNRHLKSGAVSAIDSFQESVKVPFLNINPVDLTPWQAFRSGQAKEGIQVLGAGQVHGFVRNLGDQAFDGVAKTTQEGAIRNPLKNSDHFYTGGNVFRYTETGGLDLVDEGLYLAPSQFGAFSRMHKNMTNYSEKDVVDERGWMKKLFDVGYQENESRAETYRKAWDKLADPMYGPNALRGLVYDLHTSKENQSDMIRDVYNVMRVGMDKSATSLTREATEVLSPHVNKLFDHIKVNGEAFDFARLTDDDYVKDAALIFNKELKNQSSNIGMYKSHTRSVYNEDLSGRDALKHYEDPSVKELGRWTQKYINDPEGFNSSREAAVDKNLPSLMEFMVPTFGDDAALIPATEKLRRSFHQYALRALDNEAGDFAPDVVKNGARQRSSLAYLIDARNKGILSESDVKNAKDLETLTDILGYDNIHSIDARPREAKTFLEDVMNIHKGDVGYDDTKLVFESGGVILNGFGQDLQEGILRAQPLTGRKPEPGKPSPNGADFIIMRKSGLGKAGKEIVSELNINNLKNYGPIDDGWDLAINTEMYARNASSTLVQQGLAVSKEMLAGRHINGDSLENVTTSTAIMYGLAERLDNQLGNFGLSLSQKNLGSFQSIIGNQYLRRIVLPYAAYQQAVYFDGLTGDTVSDTAADAYVNTHTTLQSIKEGLGINKALRPWANVFKNAGADQVGEWLGVKQLDFLTFGIFSDFRSGEDTREYYESGEDAIRKNRYWGVGSPSPWAGGGIDHFEANWYRKLKSDYKFTDTMYGSESEYWANNWMPTLTHPFAPIKHFLTDPYHYENKHELDRPYAITGGFSELQNIPIVGNLVDGTVGRILKPRKEHKGLEKAHEEYISSINQFIQDKYSPVNDGSYVGISGTGAVTQYNMYADQGTGDYFGGSAANYGADAGIVNYGNGITPTYKTNVAGGGAGGPVGSIGGSGGTAVGGSIIGRGMSGATRAQNILAEQNYELAQMGDGVEASTVNSLMKLRNMGVPQDLDSIGQLDNLTGLLKDGFYSASELGGIYGFLTKTGIGYEESWRGTTLAPSTLMTSPSRAFWDMNLGGAGGALSEIGRRYVPRDPNKDYYSPIRNTMPEWLPGIGSSTDFLHGDPYAKIQKGEIRLPGKAYETLYKLHPDGTGSGEFADYGVFDRFRILADVDPDSEQYKVAKHQISLLRQSGGLTEDMAKEVDEIKKQVHDKQDTYHWYDKKFSNADIQEKNVTISKIIDANTFMVREFDAPIKLAGIKLTQKDNQDVIDWMGQYLKVGEKVKIGIADDPVARMNTDTYGSMDAVVYTNKNEDGRFWFETNKGQSLNALIANRTWKNPVQIKDDGSPTSTRALYSNDMVTVGKYTEMLTHDILPKIPFVGILADKFLQVRTPIESYKRDQVYGSDWRPWTQPYEGWIKPMVNTVASQNPLIAGAEMAAIGHLWGKTTKAKGLGRVAGFAIGAGLSTLRVLDEGAGRILPGLDNVWIPQEREDEREINQYFDRLKYVKYRGLYEKASQLAKSEEDVDVEEFFDAAAEKGRKNKGLKRYLTDKKKTLSWAKKMGYGDTEAVKSQIHELSDEIEGISSAKEAYQSGKYTSLAIKYRQEYEGTLYSMGETGASDRTSLMRALTPKEREYIPRFLETTSSKERQEILKYVPEDIKRILQGSWGLKVDKQEDIEDYFDSHYLPSENWSGWNAGTNLDDIKIKVMKKQGVNPTTSGYWSKDQARAEKSGEKAIPIHSLSSLIDTGRLREVLSGMGLSDVDVQLTTSYGEGPGGINTSIDIMKDMQNEILDNLNAGIHSSLF</sequence>
<dbReference type="PATRIC" id="fig|1430.6.peg.2220"/>
<keyword evidence="1" id="KW-0614">Plasmid</keyword>
<dbReference type="RefSeq" id="WP_000764081.1">
    <property type="nucleotide sequence ID" value="NZ_CP013278.1"/>
</dbReference>
<proteinExistence type="predicted"/>
<gene>
    <name evidence="1" type="ORF">ATN07_32415</name>
</gene>
<reference evidence="1" key="1">
    <citation type="journal article" date="2017" name="Res. Microbiol.">
        <title>Comparative genomics of extrachromosomal elements in Bacillus thuringiensis subsp. israelensis.</title>
        <authorList>
            <person name="Bolotin A."/>
            <person name="Gillis A."/>
            <person name="Sanchis V."/>
            <person name="Nielsen-LeRoux C."/>
            <person name="Mahillon J."/>
            <person name="Lereclus D."/>
            <person name="Sorokin A."/>
        </authorList>
    </citation>
    <scope>NUCLEOTIDE SEQUENCE</scope>
    <source>
        <strain evidence="1">AM65-52</strain>
        <plasmid evidence="1">pAM65-52-3-235K</plasmid>
    </source>
</reference>
<organism evidence="1">
    <name type="scientific">Bacillus thuringiensis subsp. israelensis</name>
    <dbReference type="NCBI Taxonomy" id="1430"/>
    <lineage>
        <taxon>Bacteria</taxon>
        <taxon>Bacillati</taxon>
        <taxon>Bacillota</taxon>
        <taxon>Bacilli</taxon>
        <taxon>Bacillales</taxon>
        <taxon>Bacillaceae</taxon>
        <taxon>Bacillus</taxon>
        <taxon>Bacillus cereus group</taxon>
    </lineage>
</organism>
<protein>
    <submittedName>
        <fullName evidence="1">Uncharacterized protein</fullName>
    </submittedName>
</protein>
<name>A0A160LJR3_BACTI</name>
<accession>A0A160LJR3</accession>
<geneLocation type="plasmid" evidence="1">
    <name>pAM65-52-3-235K</name>
</geneLocation>
<dbReference type="EMBL" id="CP013278">
    <property type="protein sequence ID" value="AND28436.1"/>
    <property type="molecule type" value="Genomic_DNA"/>
</dbReference>